<dbReference type="SMART" id="SM00582">
    <property type="entry name" value="RPR"/>
    <property type="match status" value="1"/>
</dbReference>
<dbReference type="CDD" id="cd16982">
    <property type="entry name" value="CID_Pcf11"/>
    <property type="match status" value="1"/>
</dbReference>
<dbReference type="Pfam" id="PF04818">
    <property type="entry name" value="CID"/>
    <property type="match status" value="1"/>
</dbReference>
<dbReference type="InterPro" id="IPR021605">
    <property type="entry name" value="Pcf11_Clp1-ID"/>
</dbReference>
<dbReference type="GeneID" id="34523742"/>
<dbReference type="GO" id="GO:0030846">
    <property type="term" value="P:termination of RNA polymerase II transcription, poly(A)-coupled"/>
    <property type="evidence" value="ECO:0007669"/>
    <property type="project" value="EnsemblFungi"/>
</dbReference>
<evidence type="ECO:0000259" key="2">
    <source>
        <dbReference type="PROSITE" id="PS51391"/>
    </source>
</evidence>
<reference evidence="4" key="2">
    <citation type="submission" date="2012-08" db="EMBL/GenBank/DDBJ databases">
        <title>Genome sequence of Kazachstania naganishii.</title>
        <authorList>
            <person name="Gordon J.L."/>
            <person name="Armisen D."/>
            <person name="Proux-Wera E."/>
            <person name="OhEigeartaigh S.S."/>
            <person name="Byrne K.P."/>
            <person name="Wolfe K.H."/>
        </authorList>
    </citation>
    <scope>NUCLEOTIDE SEQUENCE [LARGE SCALE GENOMIC DNA]</scope>
    <source>
        <strain evidence="4">ATCC MYA-139 / BCRC 22969 / CBS 8797 / CCRC 22969 / KCTC 17520 / NBRC 10181 / NCYC 3082</strain>
    </source>
</reference>
<dbReference type="GO" id="GO:0031124">
    <property type="term" value="P:mRNA 3'-end processing"/>
    <property type="evidence" value="ECO:0007669"/>
    <property type="project" value="EnsemblFungi"/>
</dbReference>
<dbReference type="PROSITE" id="PS51391">
    <property type="entry name" value="CID"/>
    <property type="match status" value="1"/>
</dbReference>
<dbReference type="InterPro" id="IPR054127">
    <property type="entry name" value="Pcf11_C"/>
</dbReference>
<dbReference type="GO" id="GO:0030847">
    <property type="term" value="P:termination of RNA polymerase II transcription, exosome-dependent"/>
    <property type="evidence" value="ECO:0007669"/>
    <property type="project" value="EnsemblFungi"/>
</dbReference>
<dbReference type="KEGG" id="kng:KNAG_0A04300"/>
<reference evidence="3 4" key="1">
    <citation type="journal article" date="2011" name="Proc. Natl. Acad. Sci. U.S.A.">
        <title>Evolutionary erosion of yeast sex chromosomes by mating-type switching accidents.</title>
        <authorList>
            <person name="Gordon J.L."/>
            <person name="Armisen D."/>
            <person name="Proux-Wera E."/>
            <person name="Oheigeartaigh S.S."/>
            <person name="Byrne K.P."/>
            <person name="Wolfe K.H."/>
        </authorList>
    </citation>
    <scope>NUCLEOTIDE SEQUENCE [LARGE SCALE GENOMIC DNA]</scope>
    <source>
        <strain evidence="4">ATCC MYA-139 / BCRC 22969 / CBS 8797 / CCRC 22969 / KCTC 17520 / NBRC 10181 / NCYC 3082</strain>
    </source>
</reference>
<dbReference type="OMA" id="ARSDFAN"/>
<dbReference type="Pfam" id="PF21936">
    <property type="entry name" value="Pcf11_C"/>
    <property type="match status" value="1"/>
</dbReference>
<dbReference type="Proteomes" id="UP000006310">
    <property type="component" value="Chromosome 1"/>
</dbReference>
<proteinExistence type="predicted"/>
<dbReference type="SUPFAM" id="SSF48464">
    <property type="entry name" value="ENTH/VHS domain"/>
    <property type="match status" value="1"/>
</dbReference>
<dbReference type="Pfam" id="PF11526">
    <property type="entry name" value="Pfc11_Clp1_ID"/>
    <property type="match status" value="1"/>
</dbReference>
<dbReference type="InterPro" id="IPR054128">
    <property type="entry name" value="Pfc11_Rna14/15-ID"/>
</dbReference>
<feature type="region of interest" description="Disordered" evidence="1">
    <location>
        <begin position="241"/>
        <end position="280"/>
    </location>
</feature>
<dbReference type="InterPro" id="IPR045154">
    <property type="entry name" value="PCF11-like"/>
</dbReference>
<sequence>MDEDTRATVKEFEDVLKELTLNSRPIITTLTKMAEENISCAQYFVHLLEARIEKCVPTQKLYAFYALDSICKNAGSPYTIYFSKNLFSMYRKTYLIVDNNTRTKMINLFRSWLEPTTATGEPVFDKGTLDRIESFLIKASALHQKNMESMLPTPTISLLLKEIDKLTMLTEERLRDNKADAKLATKLEVLNQLKAVLQREKLGVPALKQVQLQLQQVFAQDQQYLQDKFVHQQKQQLQQQQLQQQKQQRQRGAGMMGTPDILQGSKSPSKSGTPIIPLFNNFSNQPSKTAGAATNASASLFGSMSSILSPNNFAEMEKTNRIAKIKNLYDELNKEGLLYVPKRESIVTLYDSLNTKNNENNMQQIKNNLPPIPVLTSIIFDCKAHFATNNASLSNAPTLQLNQQNILSDNRQVNNSFIHFLYRAKPNKCSLCGKRFGNSPEEKKLQSDHLDWHFRINKRMKGSSGTQTSTGSTAATAATQRNIQSRNWYIPDSEWVLFKDEEIVSISHDQADRRSGKQRGQSKQATRPHDNDGKFDSAKNAPEKDIVAISRGKLLAKYVVVPDSIQDMAFICPICKEKVNGVYDEDSGEWVWKNTIAIENKHFHATCYFETVQNRSNSGDMPTTELETLKSLIE</sequence>
<dbReference type="HOGENOM" id="CLU_015606_0_0_1"/>
<name>J7RTN2_HUIN7</name>
<evidence type="ECO:0000313" key="4">
    <source>
        <dbReference type="Proteomes" id="UP000006310"/>
    </source>
</evidence>
<dbReference type="eggNOG" id="KOG2071">
    <property type="taxonomic scope" value="Eukaryota"/>
</dbReference>
<feature type="compositionally biased region" description="Low complexity" evidence="1">
    <location>
        <begin position="241"/>
        <end position="251"/>
    </location>
</feature>
<feature type="region of interest" description="Disordered" evidence="1">
    <location>
        <begin position="459"/>
        <end position="478"/>
    </location>
</feature>
<feature type="compositionally biased region" description="Basic and acidic residues" evidence="1">
    <location>
        <begin position="527"/>
        <end position="539"/>
    </location>
</feature>
<feature type="compositionally biased region" description="Low complexity" evidence="1">
    <location>
        <begin position="462"/>
        <end position="478"/>
    </location>
</feature>
<dbReference type="AlphaFoldDB" id="J7RTN2"/>
<dbReference type="InterPro" id="IPR006569">
    <property type="entry name" value="CID_dom"/>
</dbReference>
<dbReference type="InterPro" id="IPR008942">
    <property type="entry name" value="ENTH_VHS"/>
</dbReference>
<dbReference type="OrthoDB" id="2129491at2759"/>
<dbReference type="GO" id="GO:0005849">
    <property type="term" value="C:mRNA cleavage factor complex"/>
    <property type="evidence" value="ECO:0007669"/>
    <property type="project" value="EnsemblFungi"/>
</dbReference>
<accession>J7RTN2</accession>
<keyword evidence="4" id="KW-1185">Reference proteome</keyword>
<dbReference type="Pfam" id="PF21940">
    <property type="entry name" value="Pfc11_Rna14-15-ID"/>
    <property type="match status" value="1"/>
</dbReference>
<evidence type="ECO:0000313" key="3">
    <source>
        <dbReference type="EMBL" id="CCK68107.1"/>
    </source>
</evidence>
<dbReference type="FunFam" id="1.25.40.90:FF:000016">
    <property type="entry name" value="mRNA cleavage factor complex component Pcf11"/>
    <property type="match status" value="1"/>
</dbReference>
<feature type="domain" description="CID" evidence="2">
    <location>
        <begin position="4"/>
        <end position="140"/>
    </location>
</feature>
<feature type="region of interest" description="Disordered" evidence="1">
    <location>
        <begin position="508"/>
        <end position="539"/>
    </location>
</feature>
<dbReference type="Gene3D" id="1.25.40.90">
    <property type="match status" value="1"/>
</dbReference>
<dbReference type="InterPro" id="IPR047415">
    <property type="entry name" value="Pcf11_CID"/>
</dbReference>
<dbReference type="GO" id="GO:0005829">
    <property type="term" value="C:cytosol"/>
    <property type="evidence" value="ECO:0007669"/>
    <property type="project" value="EnsemblFungi"/>
</dbReference>
<dbReference type="GO" id="GO:0000993">
    <property type="term" value="F:RNA polymerase II complex binding"/>
    <property type="evidence" value="ECO:0007669"/>
    <property type="project" value="EnsemblFungi"/>
</dbReference>
<dbReference type="STRING" id="1071383.J7RTN2"/>
<dbReference type="PANTHER" id="PTHR15921:SF3">
    <property type="entry name" value="PRE-MRNA CLEAVAGE COMPLEX 2 PROTEIN PCF11"/>
    <property type="match status" value="1"/>
</dbReference>
<dbReference type="PANTHER" id="PTHR15921">
    <property type="entry name" value="PRE-MRNA CLEAVAGE COMPLEX II"/>
    <property type="match status" value="1"/>
</dbReference>
<organism evidence="3 4">
    <name type="scientific">Huiozyma naganishii (strain ATCC MYA-139 / BCRC 22969 / CBS 8797 / KCTC 17520 / NBRC 10181 / NCYC 3082 / Yp74L-3)</name>
    <name type="common">Yeast</name>
    <name type="synonym">Kazachstania naganishii</name>
    <dbReference type="NCBI Taxonomy" id="1071383"/>
    <lineage>
        <taxon>Eukaryota</taxon>
        <taxon>Fungi</taxon>
        <taxon>Dikarya</taxon>
        <taxon>Ascomycota</taxon>
        <taxon>Saccharomycotina</taxon>
        <taxon>Saccharomycetes</taxon>
        <taxon>Saccharomycetales</taxon>
        <taxon>Saccharomycetaceae</taxon>
        <taxon>Huiozyma</taxon>
    </lineage>
</organism>
<gene>
    <name evidence="3" type="primary">KNAG0A04300</name>
    <name evidence="3" type="ordered locus">KNAG_0A04300</name>
</gene>
<protein>
    <recommendedName>
        <fullName evidence="2">CID domain-containing protein</fullName>
    </recommendedName>
</protein>
<dbReference type="GO" id="GO:0003729">
    <property type="term" value="F:mRNA binding"/>
    <property type="evidence" value="ECO:0007669"/>
    <property type="project" value="EnsemblFungi"/>
</dbReference>
<dbReference type="RefSeq" id="XP_022462353.1">
    <property type="nucleotide sequence ID" value="XM_022608630.1"/>
</dbReference>
<evidence type="ECO:0000256" key="1">
    <source>
        <dbReference type="SAM" id="MobiDB-lite"/>
    </source>
</evidence>
<dbReference type="EMBL" id="HE978314">
    <property type="protein sequence ID" value="CCK68107.1"/>
    <property type="molecule type" value="Genomic_DNA"/>
</dbReference>